<evidence type="ECO:0000256" key="1">
    <source>
        <dbReference type="SAM" id="MobiDB-lite"/>
    </source>
</evidence>
<dbReference type="Proteomes" id="UP001225356">
    <property type="component" value="Unassembled WGS sequence"/>
</dbReference>
<reference evidence="3 4" key="1">
    <citation type="submission" date="2023-07" db="EMBL/GenBank/DDBJ databases">
        <title>Sequencing the genomes of 1000 actinobacteria strains.</title>
        <authorList>
            <person name="Klenk H.-P."/>
        </authorList>
    </citation>
    <scope>NUCLEOTIDE SEQUENCE [LARGE SCALE GENOMIC DNA]</scope>
    <source>
        <strain evidence="3 4">DSM 46740</strain>
    </source>
</reference>
<evidence type="ECO:0000256" key="2">
    <source>
        <dbReference type="SAM" id="SignalP"/>
    </source>
</evidence>
<gene>
    <name evidence="3" type="ORF">J2853_006119</name>
</gene>
<sequence>MTRNSRHRVIAAAAFLAAAPALAGCGAGFDAITNHPYAPTEALATEAKGISISQAFFLGPDSGTTIPAGAATPLYLSMVNTNQAPDTLVGIGVDPALGTAKVSAPVTLPVQTRVGVGKPTPTILIEGLKKPLSGGESIQVQLQFANAGLIPLTIPVITRSREFTSLPQAPGVSATPTPTPTSTPTPSTSASTDSTEDVGHSTDG</sequence>
<dbReference type="Gene3D" id="2.60.40.1890">
    <property type="entry name" value="PCu(A)C copper chaperone"/>
    <property type="match status" value="1"/>
</dbReference>
<feature type="region of interest" description="Disordered" evidence="1">
    <location>
        <begin position="165"/>
        <end position="204"/>
    </location>
</feature>
<dbReference type="InterPro" id="IPR036182">
    <property type="entry name" value="PCuAC_sf"/>
</dbReference>
<dbReference type="RefSeq" id="WP_307563763.1">
    <property type="nucleotide sequence ID" value="NZ_JAUSQU010000001.1"/>
</dbReference>
<dbReference type="PROSITE" id="PS51257">
    <property type="entry name" value="PROKAR_LIPOPROTEIN"/>
    <property type="match status" value="1"/>
</dbReference>
<feature type="signal peptide" evidence="2">
    <location>
        <begin position="1"/>
        <end position="23"/>
    </location>
</feature>
<feature type="chain" id="PRO_5046391632" evidence="2">
    <location>
        <begin position="24"/>
        <end position="204"/>
    </location>
</feature>
<name>A0ABT9QJI1_9ACTN</name>
<proteinExistence type="predicted"/>
<protein>
    <submittedName>
        <fullName evidence="3">Copper(I)-binding protein</fullName>
    </submittedName>
</protein>
<accession>A0ABT9QJI1</accession>
<dbReference type="SUPFAM" id="SSF110087">
    <property type="entry name" value="DR1885-like metal-binding protein"/>
    <property type="match status" value="1"/>
</dbReference>
<organism evidence="3 4">
    <name type="scientific">Streptosporangium lutulentum</name>
    <dbReference type="NCBI Taxonomy" id="1461250"/>
    <lineage>
        <taxon>Bacteria</taxon>
        <taxon>Bacillati</taxon>
        <taxon>Actinomycetota</taxon>
        <taxon>Actinomycetes</taxon>
        <taxon>Streptosporangiales</taxon>
        <taxon>Streptosporangiaceae</taxon>
        <taxon>Streptosporangium</taxon>
    </lineage>
</organism>
<evidence type="ECO:0000313" key="4">
    <source>
        <dbReference type="Proteomes" id="UP001225356"/>
    </source>
</evidence>
<dbReference type="EMBL" id="JAUSQU010000001">
    <property type="protein sequence ID" value="MDP9846908.1"/>
    <property type="molecule type" value="Genomic_DNA"/>
</dbReference>
<evidence type="ECO:0000313" key="3">
    <source>
        <dbReference type="EMBL" id="MDP9846908.1"/>
    </source>
</evidence>
<comment type="caution">
    <text evidence="3">The sequence shown here is derived from an EMBL/GenBank/DDBJ whole genome shotgun (WGS) entry which is preliminary data.</text>
</comment>
<keyword evidence="2" id="KW-0732">Signal</keyword>
<keyword evidence="4" id="KW-1185">Reference proteome</keyword>
<feature type="compositionally biased region" description="Low complexity" evidence="1">
    <location>
        <begin position="184"/>
        <end position="193"/>
    </location>
</feature>